<proteinExistence type="predicted"/>
<evidence type="ECO:0008006" key="5">
    <source>
        <dbReference type="Google" id="ProtNLM"/>
    </source>
</evidence>
<keyword evidence="4" id="KW-1185">Reference proteome</keyword>
<sequence>MLNLFVCGSGTFHREEEAEPWSNSPCSSPRKPRRKNHNKDIKNPYSTRGLDKFSELLADLEEKRNKIYSQVGSQDISLVRFMYSNSNDWVPIVVKSKNNMEDKTQIRDIVKDKHDAPANSSVDSKELIKQPILDSNERPKKKSFFWNMKLDRWRRPSYYLPAVVILILLLLAVFGRSFAILCTSLGWYIVPSLKMSPNTKRSTKKKTYARELSENKMVVSEKTKEYTRSSSGLVEGKSQQQHGHRKSW</sequence>
<evidence type="ECO:0000313" key="3">
    <source>
        <dbReference type="EMBL" id="KAG6648872.1"/>
    </source>
</evidence>
<dbReference type="PANTHER" id="PTHR35275">
    <property type="entry name" value="ZCF37"/>
    <property type="match status" value="1"/>
</dbReference>
<dbReference type="EMBL" id="CM031815">
    <property type="protein sequence ID" value="KAG6648872.1"/>
    <property type="molecule type" value="Genomic_DNA"/>
</dbReference>
<dbReference type="AlphaFoldDB" id="A0A8T1Q5Y8"/>
<protein>
    <recommendedName>
        <fullName evidence="5">ZCF37</fullName>
    </recommendedName>
</protein>
<feature type="region of interest" description="Disordered" evidence="1">
    <location>
        <begin position="219"/>
        <end position="248"/>
    </location>
</feature>
<organism evidence="3 4">
    <name type="scientific">Carya illinoinensis</name>
    <name type="common">Pecan</name>
    <dbReference type="NCBI Taxonomy" id="32201"/>
    <lineage>
        <taxon>Eukaryota</taxon>
        <taxon>Viridiplantae</taxon>
        <taxon>Streptophyta</taxon>
        <taxon>Embryophyta</taxon>
        <taxon>Tracheophyta</taxon>
        <taxon>Spermatophyta</taxon>
        <taxon>Magnoliopsida</taxon>
        <taxon>eudicotyledons</taxon>
        <taxon>Gunneridae</taxon>
        <taxon>Pentapetalae</taxon>
        <taxon>rosids</taxon>
        <taxon>fabids</taxon>
        <taxon>Fagales</taxon>
        <taxon>Juglandaceae</taxon>
        <taxon>Carya</taxon>
    </lineage>
</organism>
<dbReference type="InterPro" id="IPR045880">
    <property type="entry name" value="ZCF37"/>
</dbReference>
<keyword evidence="2" id="KW-1133">Transmembrane helix</keyword>
<name>A0A8T1Q5Y8_CARIL</name>
<feature type="transmembrane region" description="Helical" evidence="2">
    <location>
        <begin position="158"/>
        <end position="190"/>
    </location>
</feature>
<dbReference type="PANTHER" id="PTHR35275:SF1">
    <property type="entry name" value="OS07G0585900 PROTEIN"/>
    <property type="match status" value="1"/>
</dbReference>
<keyword evidence="2" id="KW-0812">Transmembrane</keyword>
<keyword evidence="2" id="KW-0472">Membrane</keyword>
<reference evidence="3" key="1">
    <citation type="submission" date="2020-12" db="EMBL/GenBank/DDBJ databases">
        <title>WGS assembly of Carya illinoinensis cv. Pawnee.</title>
        <authorList>
            <person name="Platts A."/>
            <person name="Shu S."/>
            <person name="Wright S."/>
            <person name="Barry K."/>
            <person name="Edger P."/>
            <person name="Pires J.C."/>
            <person name="Schmutz J."/>
        </authorList>
    </citation>
    <scope>NUCLEOTIDE SEQUENCE</scope>
    <source>
        <tissue evidence="3">Leaf</tissue>
    </source>
</reference>
<evidence type="ECO:0000256" key="2">
    <source>
        <dbReference type="SAM" id="Phobius"/>
    </source>
</evidence>
<feature type="compositionally biased region" description="Polar residues" evidence="1">
    <location>
        <begin position="228"/>
        <end position="241"/>
    </location>
</feature>
<feature type="region of interest" description="Disordered" evidence="1">
    <location>
        <begin position="17"/>
        <end position="46"/>
    </location>
</feature>
<dbReference type="Proteomes" id="UP000811609">
    <property type="component" value="Chromosome 7"/>
</dbReference>
<evidence type="ECO:0000256" key="1">
    <source>
        <dbReference type="SAM" id="MobiDB-lite"/>
    </source>
</evidence>
<accession>A0A8T1Q5Y8</accession>
<gene>
    <name evidence="3" type="ORF">CIPAW_07G174500</name>
</gene>
<comment type="caution">
    <text evidence="3">The sequence shown here is derived from an EMBL/GenBank/DDBJ whole genome shotgun (WGS) entry which is preliminary data.</text>
</comment>
<evidence type="ECO:0000313" key="4">
    <source>
        <dbReference type="Proteomes" id="UP000811609"/>
    </source>
</evidence>